<organism evidence="2 3">
    <name type="scientific">Nephila pilipes</name>
    <name type="common">Giant wood spider</name>
    <name type="synonym">Nephila maculata</name>
    <dbReference type="NCBI Taxonomy" id="299642"/>
    <lineage>
        <taxon>Eukaryota</taxon>
        <taxon>Metazoa</taxon>
        <taxon>Ecdysozoa</taxon>
        <taxon>Arthropoda</taxon>
        <taxon>Chelicerata</taxon>
        <taxon>Arachnida</taxon>
        <taxon>Araneae</taxon>
        <taxon>Araneomorphae</taxon>
        <taxon>Entelegynae</taxon>
        <taxon>Araneoidea</taxon>
        <taxon>Nephilidae</taxon>
        <taxon>Nephila</taxon>
    </lineage>
</organism>
<sequence length="161" mass="17355">MDIKDLAVITFPRCAAAKRMRCRAGCARFCAAQFCAAYGLAAACLAVQRNSNAAAAKRCRWRVVGAVWRQRMQQAAVARGSLRVPCLVCTLQVRLLAGLLLACHSAAARSSRGVLCVGASRVLGRNLGPSDGEISSPSDEKNENETCEPPFITKRCQTWNI</sequence>
<feature type="region of interest" description="Disordered" evidence="1">
    <location>
        <begin position="128"/>
        <end position="147"/>
    </location>
</feature>
<dbReference type="Proteomes" id="UP000887013">
    <property type="component" value="Unassembled WGS sequence"/>
</dbReference>
<evidence type="ECO:0000313" key="3">
    <source>
        <dbReference type="Proteomes" id="UP000887013"/>
    </source>
</evidence>
<gene>
    <name evidence="2" type="ORF">NPIL_681571</name>
</gene>
<evidence type="ECO:0000256" key="1">
    <source>
        <dbReference type="SAM" id="MobiDB-lite"/>
    </source>
</evidence>
<name>A0A8X6P8G9_NEPPI</name>
<protein>
    <submittedName>
        <fullName evidence="2">Uncharacterized protein</fullName>
    </submittedName>
</protein>
<dbReference type="EMBL" id="BMAW01017455">
    <property type="protein sequence ID" value="GFT54108.1"/>
    <property type="molecule type" value="Genomic_DNA"/>
</dbReference>
<accession>A0A8X6P8G9</accession>
<keyword evidence="3" id="KW-1185">Reference proteome</keyword>
<reference evidence="2" key="1">
    <citation type="submission" date="2020-08" db="EMBL/GenBank/DDBJ databases">
        <title>Multicomponent nature underlies the extraordinary mechanical properties of spider dragline silk.</title>
        <authorList>
            <person name="Kono N."/>
            <person name="Nakamura H."/>
            <person name="Mori M."/>
            <person name="Yoshida Y."/>
            <person name="Ohtoshi R."/>
            <person name="Malay A.D."/>
            <person name="Moran D.A.P."/>
            <person name="Tomita M."/>
            <person name="Numata K."/>
            <person name="Arakawa K."/>
        </authorList>
    </citation>
    <scope>NUCLEOTIDE SEQUENCE</scope>
</reference>
<evidence type="ECO:0000313" key="2">
    <source>
        <dbReference type="EMBL" id="GFT54108.1"/>
    </source>
</evidence>
<dbReference type="AlphaFoldDB" id="A0A8X6P8G9"/>
<comment type="caution">
    <text evidence="2">The sequence shown here is derived from an EMBL/GenBank/DDBJ whole genome shotgun (WGS) entry which is preliminary data.</text>
</comment>
<proteinExistence type="predicted"/>